<reference evidence="1" key="2">
    <citation type="journal article" date="2013" name="Genome Announc.">
        <title>Complete Genome Sequences of Five Chrysodeixis chalcites Nucleopolyhedrovirus Genotypes from a Canary Islands Isolate.</title>
        <authorList>
            <person name="Bernal A."/>
            <person name="Williams T."/>
            <person name="Munoz D."/>
            <person name="Caballero P."/>
            <person name="Simon O."/>
        </authorList>
    </citation>
    <scope>NUCLEOTIDE SEQUENCE</scope>
    <source>
        <strain evidence="1">TF1</strain>
    </source>
</reference>
<sequence>MTLSKMKTQYSNCIICKGMVYVYKKYTQSLSSQIFFHNYRAIYKKNIGYLCCKCYRLHVIKK</sequence>
<name>T1QZ57_9ABAC</name>
<protein>
    <submittedName>
        <fullName evidence="1">Uncharacterized protein</fullName>
    </submittedName>
</protein>
<dbReference type="EMBL" id="JX560542">
    <property type="protein sequence ID" value="AGE61861.1"/>
    <property type="molecule type" value="Genomic_DNA"/>
</dbReference>
<organism evidence="1">
    <name type="scientific">Chrysodeixis chalcites nucleopolyhedrovirus</name>
    <dbReference type="NCBI Taxonomy" id="320432"/>
    <lineage>
        <taxon>Viruses</taxon>
        <taxon>Viruses incertae sedis</taxon>
        <taxon>Naldaviricetes</taxon>
        <taxon>Lefavirales</taxon>
        <taxon>Baculoviridae</taxon>
        <taxon>Alphabaculovirus</taxon>
        <taxon>Alphabaculovirus chrychalcites</taxon>
    </lineage>
</organism>
<evidence type="ECO:0000313" key="1">
    <source>
        <dbReference type="EMBL" id="AGE61297.1"/>
    </source>
</evidence>
<accession>T1QZ57</accession>
<proteinExistence type="predicted"/>
<evidence type="ECO:0000313" key="2">
    <source>
        <dbReference type="EMBL" id="AGE61861.1"/>
    </source>
</evidence>
<dbReference type="EMBL" id="JX560539">
    <property type="protein sequence ID" value="AGE61297.1"/>
    <property type="molecule type" value="Genomic_DNA"/>
</dbReference>
<reference evidence="2" key="1">
    <citation type="submission" date="2012-08" db="EMBL/GenBank/DDBJ databases">
        <title>Sequences comparision among Chrysodeixis chalcites nucleopolyhedrovirus genotypes from a field strain of the Canary Islands.</title>
        <authorList>
            <person name="Bernal A."/>
            <person name="Simon O."/>
            <person name="Palma L."/>
            <person name="Williams T."/>
            <person name="Caballero P."/>
        </authorList>
    </citation>
    <scope>NUCLEOTIDE SEQUENCE</scope>
    <source>
        <strain evidence="2">TF1</strain>
    </source>
</reference>